<evidence type="ECO:0000313" key="1">
    <source>
        <dbReference type="EMBL" id="GAA5811591.1"/>
    </source>
</evidence>
<comment type="caution">
    <text evidence="1">The sequence shown here is derived from an EMBL/GenBank/DDBJ whole genome shotgun (WGS) entry which is preliminary data.</text>
</comment>
<gene>
    <name evidence="1" type="ORF">MFLAVUS_005031</name>
</gene>
<organism evidence="1 2">
    <name type="scientific">Mucor flavus</name>
    <dbReference type="NCBI Taxonomy" id="439312"/>
    <lineage>
        <taxon>Eukaryota</taxon>
        <taxon>Fungi</taxon>
        <taxon>Fungi incertae sedis</taxon>
        <taxon>Mucoromycota</taxon>
        <taxon>Mucoromycotina</taxon>
        <taxon>Mucoromycetes</taxon>
        <taxon>Mucorales</taxon>
        <taxon>Mucorineae</taxon>
        <taxon>Mucoraceae</taxon>
        <taxon>Mucor</taxon>
    </lineage>
</organism>
<dbReference type="EMBL" id="BAABUK010000010">
    <property type="protein sequence ID" value="GAA5811591.1"/>
    <property type="molecule type" value="Genomic_DNA"/>
</dbReference>
<proteinExistence type="predicted"/>
<reference evidence="1 2" key="1">
    <citation type="submission" date="2024-04" db="EMBL/GenBank/DDBJ databases">
        <title>genome sequences of Mucor flavus KT1a and Helicostylum pulchrum KT1b strains isolated from the surface of a dry-aged beef.</title>
        <authorList>
            <person name="Toyotome T."/>
            <person name="Hosono M."/>
            <person name="Torimaru M."/>
            <person name="Fukuda K."/>
            <person name="Mikami N."/>
        </authorList>
    </citation>
    <scope>NUCLEOTIDE SEQUENCE [LARGE SCALE GENOMIC DNA]</scope>
    <source>
        <strain evidence="1 2">KT1a</strain>
    </source>
</reference>
<dbReference type="Proteomes" id="UP001473302">
    <property type="component" value="Unassembled WGS sequence"/>
</dbReference>
<protein>
    <submittedName>
        <fullName evidence="1">Uncharacterized protein</fullName>
    </submittedName>
</protein>
<keyword evidence="2" id="KW-1185">Reference proteome</keyword>
<sequence length="962" mass="111063">MDEVYDLHRDEYSSYITYDKKKSKVLSWGEKCDKEDEDKVQIEISGEKLHQLFKTCKDKWSEDDRFLFTAASDFIGLSVEKLMKVENKNVRQIKDTGTLHYVFVVPSEWEEEIREDLIRPIFVRANLISEGDHKDRLLFCTDIESTYYSVIRKPYNNNLKLSRNTIIGVINAVEESKVSIKLNSSLIGNPLFDFSKSLLFPKLVASNSLYLTTNDVKNGIREFIKINFSFDAQEETIKNIMEEINPDSSYKIQRKNNVSDLNKFFIIGKGISVLDKKHETLIKSIRPIDICAEISKHLSNNLELLLPNKTVKEYSLLRLTTKISDYKVDKGLLDWSEYLFEYNRISFGSNYIIPIRLRNTEFDYSGVLGGAIQYLFEAIQNSDIYSKPRILPTEHSTTSSSIFLNTKPDAIFNIDISLESTALSFSLLDENGLVKDIRSHKYFVPGIPLRSLGSFFRFSEVTTLNVKSSFIASVKEHLTDKTNISSCELNKEVENILNFESHNKDLLVSTQQQVYIKAFILYQKNCQQLQQIMLFGTEDDLRDKDDSSKKLRITTHGEGLFPVIKQYFDLQFPLNSFFVVAQLYKSYVLLTLNQVVTESGLDNEYQEAIIIKEEMIPIPNIYDTLCFNMWKNITGDSSLIELCDTHTGYNDYELLEIFSLENQAEFTKNLEEYISKNILNETLNEQKADTATISLSTLCKCKVCLTANDITEISFRPVLQDIISLIFTSLIDKQLFEKYGYIHYVFNLIRFNYNPQFQHILTKILKDETDEFLYEERIDIAHYIFSKLSNQLLQPVLDQKPFLYKAFQVGALYHVYSENYGFGIKIRPRPDFCKFKNKISNSKIISVNEETGDKISITQIKRVFYLSSENTGTYLETRLFRLKKAYTLSFDKTVHAEDKLENIGGPSCSGIDHKQGHYIPFIVSILYKGHSFSISLALKNVGGEIKKRDCAILADPMTLAYF</sequence>
<accession>A0ABP9YXK9</accession>
<name>A0ABP9YXK9_9FUNG</name>
<evidence type="ECO:0000313" key="2">
    <source>
        <dbReference type="Proteomes" id="UP001473302"/>
    </source>
</evidence>